<protein>
    <submittedName>
        <fullName evidence="4">Glycosylase</fullName>
    </submittedName>
</protein>
<name>A0ABW7Q619_9MICO</name>
<comment type="caution">
    <text evidence="4">The sequence shown here is derived from an EMBL/GenBank/DDBJ whole genome shotgun (WGS) entry which is preliminary data.</text>
</comment>
<comment type="similarity">
    <text evidence="3">Belongs to the glycosyl hydrolase 130 family.</text>
</comment>
<dbReference type="PANTHER" id="PTHR34106:SF4">
    <property type="entry name" value="BLL5143 PROTEIN"/>
    <property type="match status" value="1"/>
</dbReference>
<dbReference type="EMBL" id="JBIQWL010000001">
    <property type="protein sequence ID" value="MFH8249667.1"/>
    <property type="molecule type" value="Genomic_DNA"/>
</dbReference>
<dbReference type="Pfam" id="PF04041">
    <property type="entry name" value="Glyco_hydro_130"/>
    <property type="match status" value="1"/>
</dbReference>
<evidence type="ECO:0000313" key="5">
    <source>
        <dbReference type="Proteomes" id="UP001610861"/>
    </source>
</evidence>
<keyword evidence="2" id="KW-0808">Transferase</keyword>
<gene>
    <name evidence="4" type="ORF">ACH3VR_04780</name>
</gene>
<dbReference type="RefSeq" id="WP_396639600.1">
    <property type="nucleotide sequence ID" value="NZ_JBIQWL010000001.1"/>
</dbReference>
<evidence type="ECO:0000256" key="3">
    <source>
        <dbReference type="ARBA" id="ARBA00024356"/>
    </source>
</evidence>
<accession>A0ABW7Q619</accession>
<evidence type="ECO:0000313" key="4">
    <source>
        <dbReference type="EMBL" id="MFH8249667.1"/>
    </source>
</evidence>
<evidence type="ECO:0000256" key="1">
    <source>
        <dbReference type="ARBA" id="ARBA00022676"/>
    </source>
</evidence>
<keyword evidence="1" id="KW-0328">Glycosyltransferase</keyword>
<dbReference type="PANTHER" id="PTHR34106">
    <property type="entry name" value="GLYCOSIDASE"/>
    <property type="match status" value="1"/>
</dbReference>
<reference evidence="4 5" key="1">
    <citation type="submission" date="2024-09" db="EMBL/GenBank/DDBJ databases">
        <authorList>
            <person name="Pan X."/>
        </authorList>
    </citation>
    <scope>NUCLEOTIDE SEQUENCE [LARGE SCALE GENOMIC DNA]</scope>
    <source>
        <strain evidence="4 5">B2969</strain>
    </source>
</reference>
<dbReference type="Gene3D" id="2.115.10.20">
    <property type="entry name" value="Glycosyl hydrolase domain, family 43"/>
    <property type="match status" value="1"/>
</dbReference>
<organism evidence="4 5">
    <name type="scientific">Microbacterium alkaliflavum</name>
    <dbReference type="NCBI Taxonomy" id="3248839"/>
    <lineage>
        <taxon>Bacteria</taxon>
        <taxon>Bacillati</taxon>
        <taxon>Actinomycetota</taxon>
        <taxon>Actinomycetes</taxon>
        <taxon>Micrococcales</taxon>
        <taxon>Microbacteriaceae</taxon>
        <taxon>Microbacterium</taxon>
    </lineage>
</organism>
<dbReference type="Proteomes" id="UP001610861">
    <property type="component" value="Unassembled WGS sequence"/>
</dbReference>
<dbReference type="InterPro" id="IPR007184">
    <property type="entry name" value="Mannoside_phosphorylase"/>
</dbReference>
<sequence>MSLTAHEALLEHDPGRVVTRLFLPEEDPASSETRVDRMVARVLALTPDQLAATAERAVGEFASQHQDAEAILISHAEAVADRSTGADGLTREQKVVIGSIFTADFAVEGAALCNPSAVPHPSQEGLGPDELRIAVSLRCIGEGHISSIGFAEAVVGSDGSWTFGERARPLQRARIEDGEWSRAHFRRMLADEGALGDLASTVIATLPDRFRRADLEAAIGGLPHAVSMRPSTAPTLHLLRELSMGAYDAAFAPDSPLSARTLMPVTPREDHGVEDARFVRFTDEDGDLGYRATYTAYDGRHIAPRLITSPDLVDFAFHRLSGTGAHNKGMALFPRPVSGRQFALTRLGGQSISLASSDDGLVWNDEGLLCEPRETWELIQLGNCGSPIETAAGWLVLTHGVGPLRTYSLGALLLDLDDPSRIIARTRDPLLRPTGALVEGYVPRVVYSCGGIVHRDTLWIPVGVGDSRVRVYSTPLGDLLSALDPEPPTASRGA</sequence>
<proteinExistence type="inferred from homology"/>
<dbReference type="InterPro" id="IPR023296">
    <property type="entry name" value="Glyco_hydro_beta-prop_sf"/>
</dbReference>
<evidence type="ECO:0000256" key="2">
    <source>
        <dbReference type="ARBA" id="ARBA00022679"/>
    </source>
</evidence>
<dbReference type="SUPFAM" id="SSF75005">
    <property type="entry name" value="Arabinanase/levansucrase/invertase"/>
    <property type="match status" value="1"/>
</dbReference>
<keyword evidence="5" id="KW-1185">Reference proteome</keyword>